<dbReference type="SMART" id="SM00389">
    <property type="entry name" value="HOX"/>
    <property type="match status" value="2"/>
</dbReference>
<evidence type="ECO:0000256" key="4">
    <source>
        <dbReference type="PROSITE-ProRule" id="PRU00108"/>
    </source>
</evidence>
<dbReference type="Pfam" id="PF05920">
    <property type="entry name" value="Homeobox_KN"/>
    <property type="match status" value="2"/>
</dbReference>
<accession>A0AAD9NED1</accession>
<feature type="compositionally biased region" description="Polar residues" evidence="5">
    <location>
        <begin position="38"/>
        <end position="54"/>
    </location>
</feature>
<proteinExistence type="predicted"/>
<dbReference type="PANTHER" id="PTHR11850">
    <property type="entry name" value="HOMEOBOX PROTEIN TRANSCRIPTION FACTORS"/>
    <property type="match status" value="1"/>
</dbReference>
<keyword evidence="1 4" id="KW-0238">DNA-binding</keyword>
<dbReference type="Proteomes" id="UP001208570">
    <property type="component" value="Unassembled WGS sequence"/>
</dbReference>
<dbReference type="Gene3D" id="1.10.10.60">
    <property type="entry name" value="Homeodomain-like"/>
    <property type="match status" value="2"/>
</dbReference>
<comment type="subcellular location">
    <subcellularLocation>
        <location evidence="4">Nucleus</location>
    </subcellularLocation>
</comment>
<dbReference type="InterPro" id="IPR009057">
    <property type="entry name" value="Homeodomain-like_sf"/>
</dbReference>
<evidence type="ECO:0000256" key="5">
    <source>
        <dbReference type="SAM" id="MobiDB-lite"/>
    </source>
</evidence>
<reference evidence="7" key="1">
    <citation type="journal article" date="2023" name="Mol. Biol. Evol.">
        <title>Third-Generation Sequencing Reveals the Adaptive Role of the Epigenome in Three Deep-Sea Polychaetes.</title>
        <authorList>
            <person name="Perez M."/>
            <person name="Aroh O."/>
            <person name="Sun Y."/>
            <person name="Lan Y."/>
            <person name="Juniper S.K."/>
            <person name="Young C.R."/>
            <person name="Angers B."/>
            <person name="Qian P.Y."/>
        </authorList>
    </citation>
    <scope>NUCLEOTIDE SEQUENCE</scope>
    <source>
        <strain evidence="7">P08H-3</strain>
    </source>
</reference>
<feature type="DNA-binding region" description="Homeobox" evidence="4">
    <location>
        <begin position="550"/>
        <end position="612"/>
    </location>
</feature>
<feature type="region of interest" description="Disordered" evidence="5">
    <location>
        <begin position="520"/>
        <end position="553"/>
    </location>
</feature>
<dbReference type="GO" id="GO:0006355">
    <property type="term" value="P:regulation of DNA-templated transcription"/>
    <property type="evidence" value="ECO:0007669"/>
    <property type="project" value="InterPro"/>
</dbReference>
<keyword evidence="8" id="KW-1185">Reference proteome</keyword>
<dbReference type="InterPro" id="IPR050224">
    <property type="entry name" value="TALE_homeobox"/>
</dbReference>
<feature type="compositionally biased region" description="Low complexity" evidence="5">
    <location>
        <begin position="525"/>
        <end position="542"/>
    </location>
</feature>
<feature type="DNA-binding region" description="Homeobox" evidence="4">
    <location>
        <begin position="653"/>
        <end position="715"/>
    </location>
</feature>
<feature type="region of interest" description="Disordered" evidence="5">
    <location>
        <begin position="38"/>
        <end position="62"/>
    </location>
</feature>
<organism evidence="7 8">
    <name type="scientific">Paralvinella palmiformis</name>
    <dbReference type="NCBI Taxonomy" id="53620"/>
    <lineage>
        <taxon>Eukaryota</taxon>
        <taxon>Metazoa</taxon>
        <taxon>Spiralia</taxon>
        <taxon>Lophotrochozoa</taxon>
        <taxon>Annelida</taxon>
        <taxon>Polychaeta</taxon>
        <taxon>Sedentaria</taxon>
        <taxon>Canalipalpata</taxon>
        <taxon>Terebellida</taxon>
        <taxon>Terebelliformia</taxon>
        <taxon>Alvinellidae</taxon>
        <taxon>Paralvinella</taxon>
    </lineage>
</organism>
<evidence type="ECO:0000256" key="3">
    <source>
        <dbReference type="ARBA" id="ARBA00023242"/>
    </source>
</evidence>
<evidence type="ECO:0000313" key="8">
    <source>
        <dbReference type="Proteomes" id="UP001208570"/>
    </source>
</evidence>
<comment type="caution">
    <text evidence="7">The sequence shown here is derived from an EMBL/GenBank/DDBJ whole genome shotgun (WGS) entry which is preliminary data.</text>
</comment>
<protein>
    <recommendedName>
        <fullName evidence="6">Homeobox domain-containing protein</fullName>
    </recommendedName>
</protein>
<evidence type="ECO:0000256" key="2">
    <source>
        <dbReference type="ARBA" id="ARBA00023155"/>
    </source>
</evidence>
<dbReference type="EMBL" id="JAODUP010000054">
    <property type="protein sequence ID" value="KAK2165161.1"/>
    <property type="molecule type" value="Genomic_DNA"/>
</dbReference>
<evidence type="ECO:0000256" key="1">
    <source>
        <dbReference type="ARBA" id="ARBA00023125"/>
    </source>
</evidence>
<dbReference type="SUPFAM" id="SSF46689">
    <property type="entry name" value="Homeodomain-like"/>
    <property type="match status" value="2"/>
</dbReference>
<keyword evidence="3 4" id="KW-0539">Nucleus</keyword>
<feature type="domain" description="Homeobox" evidence="6">
    <location>
        <begin position="651"/>
        <end position="714"/>
    </location>
</feature>
<evidence type="ECO:0000259" key="6">
    <source>
        <dbReference type="PROSITE" id="PS50071"/>
    </source>
</evidence>
<feature type="domain" description="Homeobox" evidence="6">
    <location>
        <begin position="548"/>
        <end position="611"/>
    </location>
</feature>
<dbReference type="GO" id="GO:0003677">
    <property type="term" value="F:DNA binding"/>
    <property type="evidence" value="ECO:0007669"/>
    <property type="project" value="UniProtKB-UniRule"/>
</dbReference>
<evidence type="ECO:0000313" key="7">
    <source>
        <dbReference type="EMBL" id="KAK2165161.1"/>
    </source>
</evidence>
<dbReference type="PROSITE" id="PS50071">
    <property type="entry name" value="HOMEOBOX_2"/>
    <property type="match status" value="2"/>
</dbReference>
<dbReference type="GO" id="GO:0005634">
    <property type="term" value="C:nucleus"/>
    <property type="evidence" value="ECO:0007669"/>
    <property type="project" value="UniProtKB-SubCell"/>
</dbReference>
<name>A0AAD9NED1_9ANNE</name>
<dbReference type="AlphaFoldDB" id="A0AAD9NED1"/>
<dbReference type="InterPro" id="IPR008422">
    <property type="entry name" value="KN_HD"/>
</dbReference>
<keyword evidence="2 4" id="KW-0371">Homeobox</keyword>
<dbReference type="CDD" id="cd00086">
    <property type="entry name" value="homeodomain"/>
    <property type="match status" value="2"/>
</dbReference>
<gene>
    <name evidence="7" type="ORF">LSH36_54g08024</name>
</gene>
<dbReference type="InterPro" id="IPR001356">
    <property type="entry name" value="HD"/>
</dbReference>
<sequence>MVGEHCNRQCTGSEDTSIEQDMDCDQCLYIDESSRQSVAENACSSNSGHSSPTDSDSDRVHPESKSVIVDLFRNGKSSTSLPKNPKSSLSKLESLVSNLMQRKTEKLAKMNSLENGLHSVAVSQNNVCTSSVGRSVEVIKVPHKSTPNKATKPSITKVSEVSSHSRPAPLNVRSFPRIPAVNHDLPAVPQITHVPGLPPMMPGGMLPFMSPFGFSPFMMPLGMPCMPPVPNMPCRSEMKMTPPKISQIYPSDDMPLDLTTTGKKYRPEPGFPNHDISRLAANSLHNSTTESHSGLLQVHIPQLVKPNQTVTISATVSSPKPSILPRSGKSAFMNVASPIIKSEKMMFKRDSSSTCPLDMTAAQNIHAKEISVYEHNVLQTDFLEAARKPKTGAAIRRLQQAYRQEVDRIEIDRHKMMVAVGDPQKGELMAMFDNQRLLLTKQYRVELAQEKLKFGMKSNQSPGEQMPALPQVMSYSGIPVNGPIFPSPVMPFAPTLPSHTLSQMTPADQWQQNHLGSFAVKNESHSPSSSNDSSSGGELNSGDMPDEGQRSQKRKFLCPSAVSILNHWYESHFDHPYPDETTVDDLAKQGNITPPQVKKWMANKRVRSCNTLAFNGSIHPKKLQKLMQLKESSMQVGDLEEATPPMTKMTLSEKKSKRLLNPQAVDYMNNWYAEHLNYPYPTEDEKSRIASEAGLSLPQVTCWFANKRNRSNNTRRISTKTMWQKLNRKMEILDAMKMNSESSSLSMMVDIPVETNSVV</sequence>